<dbReference type="Gene3D" id="2.60.40.1120">
    <property type="entry name" value="Carboxypeptidase-like, regulatory domain"/>
    <property type="match status" value="1"/>
</dbReference>
<dbReference type="InterPro" id="IPR036942">
    <property type="entry name" value="Beta-barrel_TonB_sf"/>
</dbReference>
<sequence>MKVKTLIFLTLLFSGSITFAQQKGIVSGVVVDASLNNETMPAVSVAVQGTKLGANTDIDGKFKLELNPGTHILVFSYVGYQTLRDTVTVKAGNNINLNVAMASDAQMLDDVVIVGEVRKDTESALLRKQMNSAVITQSIGSQEMSRKGISNAAVAITKVTGIAKQEGTTGVFVRGLGDRYNNTLLNGLPLPSNEPTSKNISLDLFGTDVIQSIGISKTYTAEDYGDVGGATVNILSKEHVGNPTLSVEIGGGLNTNAFRSDFKRADNWKRFGFYNIKPPTTLQQYTFGSKWSPNTVDKPFNYDFSIQGGKSFQIGQEGRLNVFATVSHKNNYQFREGSEKVMGSRVDIVNADYFNIEKNVYETNTTGMFNLDYRVNSKNRLRWNSIFINGSSSAVNDYDVAPLDEPIQFTRQTLTQQNQLFLNQLLGEHQLKERLSLDWGASYGIVNADMPDRITSTLSTSNSGGFEFNNSQVNNQNRYFQYINEKEVAGRFAFNYKLFENEAGEYDGKLSVGYTGRYKKRDFEATQINARIQQSGIAADPNNLDAFLNADNFTTATGTGPTFRFETARVLSLVPQTYDANLNIHGGFALFEHSPNKKLTYTLGLRADKVLQKMTWDVNILQPIVDFDQADIDKIFILPEATLKYALSENQNLRVAASKSYTLPQFLEKAPFQYEDVTSLTFGNGALKPADNYNLDIKWEQFPSSDELFSAGIFGKYIKDPISQTLITSAASNLFSFLNAGDYAYVFGAEVEMRKNIAGGFSGGMNVTYMYSRQELDPEKVAEETDYTMSVNFNGDHDRLQGASPLLVNADLTYKLNTGKIRPTVAVVGNYFYDRIFSLGAFGRGNIVEKGYPTLNFISNTAINERWEVGLKINNLLNNEVRMEQENTDQSVEVYNYRRGLDFSLGIKYKIF</sequence>
<comment type="caution">
    <text evidence="8">The sequence shown here is derived from an EMBL/GenBank/DDBJ whole genome shotgun (WGS) entry which is preliminary data.</text>
</comment>
<feature type="domain" description="TonB-dependent receptor plug" evidence="7">
    <location>
        <begin position="129"/>
        <end position="226"/>
    </location>
</feature>
<dbReference type="InterPro" id="IPR037066">
    <property type="entry name" value="Plug_dom_sf"/>
</dbReference>
<evidence type="ECO:0000256" key="3">
    <source>
        <dbReference type="ARBA" id="ARBA00023237"/>
    </source>
</evidence>
<feature type="chain" id="PRO_5047223846" evidence="5">
    <location>
        <begin position="21"/>
        <end position="912"/>
    </location>
</feature>
<gene>
    <name evidence="8" type="ORF">ACFFI0_15030</name>
</gene>
<evidence type="ECO:0000256" key="1">
    <source>
        <dbReference type="ARBA" id="ARBA00004442"/>
    </source>
</evidence>
<keyword evidence="5" id="KW-0732">Signal</keyword>
<dbReference type="SUPFAM" id="SSF49464">
    <property type="entry name" value="Carboxypeptidase regulatory domain-like"/>
    <property type="match status" value="1"/>
</dbReference>
<comment type="similarity">
    <text evidence="4">Belongs to the TonB-dependent receptor family.</text>
</comment>
<dbReference type="InterPro" id="IPR008969">
    <property type="entry name" value="CarboxyPept-like_regulatory"/>
</dbReference>
<dbReference type="Pfam" id="PF13715">
    <property type="entry name" value="CarbopepD_reg_2"/>
    <property type="match status" value="1"/>
</dbReference>
<keyword evidence="3" id="KW-0998">Cell outer membrane</keyword>
<name>A0ABV6HNX8_9SPHI</name>
<dbReference type="SUPFAM" id="SSF56935">
    <property type="entry name" value="Porins"/>
    <property type="match status" value="1"/>
</dbReference>
<comment type="subcellular location">
    <subcellularLocation>
        <location evidence="1 4">Cell outer membrane</location>
    </subcellularLocation>
</comment>
<evidence type="ECO:0000259" key="7">
    <source>
        <dbReference type="Pfam" id="PF07715"/>
    </source>
</evidence>
<proteinExistence type="inferred from homology"/>
<keyword evidence="2 4" id="KW-0472">Membrane</keyword>
<keyword evidence="8" id="KW-0675">Receptor</keyword>
<feature type="signal peptide" evidence="5">
    <location>
        <begin position="1"/>
        <end position="20"/>
    </location>
</feature>
<dbReference type="EMBL" id="JBHLWO010000002">
    <property type="protein sequence ID" value="MFC0319633.1"/>
    <property type="molecule type" value="Genomic_DNA"/>
</dbReference>
<keyword evidence="4" id="KW-0798">TonB box</keyword>
<dbReference type="PANTHER" id="PTHR40980:SF5">
    <property type="entry name" value="TONB-DEPENDENT RECEPTOR"/>
    <property type="match status" value="1"/>
</dbReference>
<evidence type="ECO:0000313" key="9">
    <source>
        <dbReference type="Proteomes" id="UP001589774"/>
    </source>
</evidence>
<evidence type="ECO:0000256" key="4">
    <source>
        <dbReference type="RuleBase" id="RU003357"/>
    </source>
</evidence>
<dbReference type="Gene3D" id="2.40.170.20">
    <property type="entry name" value="TonB-dependent receptor, beta-barrel domain"/>
    <property type="match status" value="1"/>
</dbReference>
<dbReference type="RefSeq" id="WP_130855802.1">
    <property type="nucleotide sequence ID" value="NZ_JBHLWO010000002.1"/>
</dbReference>
<dbReference type="Proteomes" id="UP001589774">
    <property type="component" value="Unassembled WGS sequence"/>
</dbReference>
<feature type="domain" description="TonB-dependent receptor-like beta-barrel" evidence="6">
    <location>
        <begin position="404"/>
        <end position="876"/>
    </location>
</feature>
<evidence type="ECO:0000259" key="6">
    <source>
        <dbReference type="Pfam" id="PF00593"/>
    </source>
</evidence>
<evidence type="ECO:0000313" key="8">
    <source>
        <dbReference type="EMBL" id="MFC0319633.1"/>
    </source>
</evidence>
<dbReference type="InterPro" id="IPR012910">
    <property type="entry name" value="Plug_dom"/>
</dbReference>
<dbReference type="Pfam" id="PF07715">
    <property type="entry name" value="Plug"/>
    <property type="match status" value="1"/>
</dbReference>
<reference evidence="8 9" key="1">
    <citation type="submission" date="2024-09" db="EMBL/GenBank/DDBJ databases">
        <authorList>
            <person name="Sun Q."/>
            <person name="Mori K."/>
        </authorList>
    </citation>
    <scope>NUCLEOTIDE SEQUENCE [LARGE SCALE GENOMIC DNA]</scope>
    <source>
        <strain evidence="8 9">CCM 7765</strain>
    </source>
</reference>
<accession>A0ABV6HNX8</accession>
<dbReference type="PANTHER" id="PTHR40980">
    <property type="entry name" value="PLUG DOMAIN-CONTAINING PROTEIN"/>
    <property type="match status" value="1"/>
</dbReference>
<organism evidence="8 9">
    <name type="scientific">Olivibacter oleidegradans</name>
    <dbReference type="NCBI Taxonomy" id="760123"/>
    <lineage>
        <taxon>Bacteria</taxon>
        <taxon>Pseudomonadati</taxon>
        <taxon>Bacteroidota</taxon>
        <taxon>Sphingobacteriia</taxon>
        <taxon>Sphingobacteriales</taxon>
        <taxon>Sphingobacteriaceae</taxon>
        <taxon>Olivibacter</taxon>
    </lineage>
</organism>
<dbReference type="InterPro" id="IPR000531">
    <property type="entry name" value="Beta-barrel_TonB"/>
</dbReference>
<protein>
    <submittedName>
        <fullName evidence="8">TonB-dependent receptor domain-containing protein</fullName>
    </submittedName>
</protein>
<dbReference type="Pfam" id="PF00593">
    <property type="entry name" value="TonB_dep_Rec_b-barrel"/>
    <property type="match status" value="1"/>
</dbReference>
<dbReference type="Gene3D" id="2.170.130.10">
    <property type="entry name" value="TonB-dependent receptor, plug domain"/>
    <property type="match status" value="1"/>
</dbReference>
<keyword evidence="9" id="KW-1185">Reference proteome</keyword>
<evidence type="ECO:0000256" key="5">
    <source>
        <dbReference type="SAM" id="SignalP"/>
    </source>
</evidence>
<evidence type="ECO:0000256" key="2">
    <source>
        <dbReference type="ARBA" id="ARBA00023136"/>
    </source>
</evidence>